<dbReference type="Proteomes" id="UP000574769">
    <property type="component" value="Unassembled WGS sequence"/>
</dbReference>
<proteinExistence type="predicted"/>
<protein>
    <submittedName>
        <fullName evidence="1">Regulatory protein</fullName>
    </submittedName>
</protein>
<gene>
    <name evidence="1" type="ORF">GGQ96_002930</name>
</gene>
<evidence type="ECO:0000313" key="2">
    <source>
        <dbReference type="Proteomes" id="UP000574769"/>
    </source>
</evidence>
<comment type="caution">
    <text evidence="1">The sequence shown here is derived from an EMBL/GenBank/DDBJ whole genome shotgun (WGS) entry which is preliminary data.</text>
</comment>
<reference evidence="1 2" key="1">
    <citation type="submission" date="2020-08" db="EMBL/GenBank/DDBJ databases">
        <title>Genomic Encyclopedia of Type Strains, Phase IV (KMG-IV): sequencing the most valuable type-strain genomes for metagenomic binning, comparative biology and taxonomic classification.</title>
        <authorList>
            <person name="Goeker M."/>
        </authorList>
    </citation>
    <scope>NUCLEOTIDE SEQUENCE [LARGE SCALE GENOMIC DNA]</scope>
    <source>
        <strain evidence="1 2">DSM 15867</strain>
    </source>
</reference>
<sequence length="191" mass="20727">MPPRGSRTRTPPPPLDAAALDRLALRYVERFATTRGKLADYLRRKIRERGWQGDPVDPAAVAERMAGLGYVDDRLYAESKAAALTRRGFGANRVADALRQARVDEADAAPARSIAAEGEGASALAFARRKRIGPFAAEPPDPARRQKQIAAMVRAGHGFALARRIVETPPGALPEINDLATLVHCDEGEPW</sequence>
<name>A0A7W7EZ74_9SPHN</name>
<evidence type="ECO:0000313" key="1">
    <source>
        <dbReference type="EMBL" id="MBB4618784.1"/>
    </source>
</evidence>
<dbReference type="AlphaFoldDB" id="A0A7W7EZ74"/>
<organism evidence="1 2">
    <name type="scientific">Sphingomonas abaci</name>
    <dbReference type="NCBI Taxonomy" id="237611"/>
    <lineage>
        <taxon>Bacteria</taxon>
        <taxon>Pseudomonadati</taxon>
        <taxon>Pseudomonadota</taxon>
        <taxon>Alphaproteobacteria</taxon>
        <taxon>Sphingomonadales</taxon>
        <taxon>Sphingomonadaceae</taxon>
        <taxon>Sphingomonas</taxon>
    </lineage>
</organism>
<accession>A0A7W7EZ74</accession>
<keyword evidence="2" id="KW-1185">Reference proteome</keyword>
<dbReference type="RefSeq" id="WP_184115991.1">
    <property type="nucleotide sequence ID" value="NZ_JACHNY010000006.1"/>
</dbReference>
<dbReference type="EMBL" id="JACHNY010000006">
    <property type="protein sequence ID" value="MBB4618784.1"/>
    <property type="molecule type" value="Genomic_DNA"/>
</dbReference>